<comment type="caution">
    <text evidence="4">The sequence shown here is derived from an EMBL/GenBank/DDBJ whole genome shotgun (WGS) entry which is preliminary data.</text>
</comment>
<name>A0A1Q9F3T0_SYMMI</name>
<keyword evidence="1" id="KW-0560">Oxidoreductase</keyword>
<gene>
    <name evidence="4" type="ORF">AK812_SmicGene1506</name>
</gene>
<dbReference type="Gene3D" id="3.60.130.10">
    <property type="entry name" value="Clavaminate synthase-like"/>
    <property type="match status" value="1"/>
</dbReference>
<evidence type="ECO:0000259" key="3">
    <source>
        <dbReference type="Pfam" id="PF02668"/>
    </source>
</evidence>
<dbReference type="GO" id="GO:0016491">
    <property type="term" value="F:oxidoreductase activity"/>
    <property type="evidence" value="ECO:0007669"/>
    <property type="project" value="UniProtKB-KW"/>
</dbReference>
<feature type="domain" description="TauD/TfdA-like" evidence="3">
    <location>
        <begin position="174"/>
        <end position="455"/>
    </location>
</feature>
<protein>
    <recommendedName>
        <fullName evidence="3">TauD/TfdA-like domain-containing protein</fullName>
    </recommendedName>
</protein>
<dbReference type="InterPro" id="IPR003819">
    <property type="entry name" value="TauD/TfdA-like"/>
</dbReference>
<dbReference type="EMBL" id="LSRX01000016">
    <property type="protein sequence ID" value="OLQ14317.1"/>
    <property type="molecule type" value="Genomic_DNA"/>
</dbReference>
<organism evidence="4 5">
    <name type="scientific">Symbiodinium microadriaticum</name>
    <name type="common">Dinoflagellate</name>
    <name type="synonym">Zooxanthella microadriatica</name>
    <dbReference type="NCBI Taxonomy" id="2951"/>
    <lineage>
        <taxon>Eukaryota</taxon>
        <taxon>Sar</taxon>
        <taxon>Alveolata</taxon>
        <taxon>Dinophyceae</taxon>
        <taxon>Suessiales</taxon>
        <taxon>Symbiodiniaceae</taxon>
        <taxon>Symbiodinium</taxon>
    </lineage>
</organism>
<dbReference type="SUPFAM" id="SSF51197">
    <property type="entry name" value="Clavaminate synthase-like"/>
    <property type="match status" value="1"/>
</dbReference>
<evidence type="ECO:0000313" key="4">
    <source>
        <dbReference type="EMBL" id="OLQ14317.1"/>
    </source>
</evidence>
<dbReference type="Gene3D" id="2.80.10.50">
    <property type="match status" value="2"/>
</dbReference>
<feature type="compositionally biased region" description="Acidic residues" evidence="2">
    <location>
        <begin position="1101"/>
        <end position="1120"/>
    </location>
</feature>
<dbReference type="PANTHER" id="PTHR10696:SF21">
    <property type="entry name" value="TAUD_TFDA-LIKE DOMAIN-CONTAINING PROTEIN"/>
    <property type="match status" value="1"/>
</dbReference>
<evidence type="ECO:0000313" key="5">
    <source>
        <dbReference type="Proteomes" id="UP000186817"/>
    </source>
</evidence>
<proteinExistence type="predicted"/>
<dbReference type="CDD" id="cd00257">
    <property type="entry name" value="beta-trefoil_FSCN-like"/>
    <property type="match status" value="2"/>
</dbReference>
<sequence>MSALEVPMSVPAAGKARKADDSFPKHIPKGCRFMIMGILFNEIFLGNLFEACGVESTRIWQTSFADSSRYTDLQMSRATRLGDEDSSLRTASTQAKLLSNIEFLGMQKTAFEAACKQPGVILCALCIISWNLCGLCARRELRNIWPKRGVLQKVVFMTAMVSRASALPHTIRGDAEAAGTALKNYGAVLIKTTGQVVGADEFKELAVAAWQAAGHPSSTEEYNGPGSVNRAELFDGIYDVNAGRTNTMPVPPHSEQSYLFLVPRFVAFTCWEQAQSGGHLELFDTGKIAKANPELTAKIQAYNVTYQRVLGDLNKGNWTYATGHWQTKYETSSFEEAQRKAAMDLVLGGPSGSSLKPHLEDTALMEWTIPGLSDGYMLNAILDNQRSFNENEGLAPFHSRYGNGEEFTAEELHMLRKSTYEALTHKILMEPGDVIVLDNWRWAHGREPYEGKRVHGSVISDRRPRSVAQLRDQHTSDRQNRALIEGLVHVLQKVCDDQKPSAFLPWLFDPRKRRRPLGLCETRAAFSSSFADFRWYHRRADAIERAAKGIMIRLVLCRCGRHVCCDWHGLEANQEALLGSMSVFHTMKQFRWPLCLLLGIIQTASSAKTSSWRKTPPADATSLLRQNQNGTQRLFTIRHQQTCVGTSYTKNPETNCDGWSGLTEEECEMKCAQNEQAPNCPRESCHAAVFTPVNGGCHLYKTCEQVEPSIGSVILVDQEMLRAEQEMEEQMAAEHEEPGRLHEVMTAMPIVLLNLTKFSGILHADVPSREIAFRAGNITADLGMLYDKVQGFLLALHEQMNPEDAAKYCPFETEHVIPACIVIATCLIQKVVPTEISMDAFASLMEQVRRFEDITWPLLKTALIGEHEPNVQTDSYVPEAYKCDDTQEADPHSLVSPAFVQIEAKAAEGSEHSETLAMSSAMRHASAHTHRILDAHLMNSSMQTTAMQLEKLWHPICKKLPCDPSNMYDVFLAWHKQSMALCQTSAVGHLRLEIRQRVRLDMRLQRFVSEHYFEHVSFFNEKGVLHSSRESVVNYGKRGREAVMGLVIPYMQKLADTDGERAVRLVDHVELIKFARDMEKEKEGNLKIRRASQYAIWQSEETEDLEEDVDEDAKEEDAEDEVKGRPGPTAEDVSLVSEGVNLTDGFATSHWCTRNTIVFWNDKHQHYFRMSNWRIERGHKGWLESIPYGWTWERFTCVDLGGGNFAFHNTFHNRFMRMNGDGWMDRSDPCDRNKLPDHWAWERFKMKDMGSGHWALFSTAHNKFVKMDKGKDGIVASGWRKGAWDIPSSWNYEKFYIQKASREVSSPKAFWFVDRTVAIWNHKHQRYVRMRKGKIEKGGEGWRDPFPNWGYERFTPVMAGHGEVAFYNAENRRFIRMNDDGYLDDSDKMDQWQLHDGMTWERFKVVDMGEGHIALYSSAHKRFWKMNGGENNLVTSNKMDYWKVDTNWGNEKFFLVEVGEKKNCNFWCRLRRGIEKVVKAVADFVVKLLSCFGQWVFTESVGYSRSISTHAAVNFGVSAGISTPSIKSIIQQATSPGTSVSLWASLGAGATAEWLWTGLGVALYMSCGGAMDDSSGGCYVGISVGAIFSAWAKAWGEPRCAFGPTLFGAFQCARSVGGTFLLICCSYSILTGENSCR</sequence>
<evidence type="ECO:0000256" key="1">
    <source>
        <dbReference type="ARBA" id="ARBA00023002"/>
    </source>
</evidence>
<dbReference type="InterPro" id="IPR042098">
    <property type="entry name" value="TauD-like_sf"/>
</dbReference>
<accession>A0A1Q9F3T0</accession>
<keyword evidence="5" id="KW-1185">Reference proteome</keyword>
<feature type="region of interest" description="Disordered" evidence="2">
    <location>
        <begin position="1101"/>
        <end position="1132"/>
    </location>
</feature>
<dbReference type="Proteomes" id="UP000186817">
    <property type="component" value="Unassembled WGS sequence"/>
</dbReference>
<dbReference type="InterPro" id="IPR050411">
    <property type="entry name" value="AlphaKG_dependent_hydroxylases"/>
</dbReference>
<reference evidence="4 5" key="1">
    <citation type="submission" date="2016-02" db="EMBL/GenBank/DDBJ databases">
        <title>Genome analysis of coral dinoflagellate symbionts highlights evolutionary adaptations to a symbiotic lifestyle.</title>
        <authorList>
            <person name="Aranda M."/>
            <person name="Li Y."/>
            <person name="Liew Y.J."/>
            <person name="Baumgarten S."/>
            <person name="Simakov O."/>
            <person name="Wilson M."/>
            <person name="Piel J."/>
            <person name="Ashoor H."/>
            <person name="Bougouffa S."/>
            <person name="Bajic V.B."/>
            <person name="Ryu T."/>
            <person name="Ravasi T."/>
            <person name="Bayer T."/>
            <person name="Micklem G."/>
            <person name="Kim H."/>
            <person name="Bhak J."/>
            <person name="Lajeunesse T.C."/>
            <person name="Voolstra C.R."/>
        </authorList>
    </citation>
    <scope>NUCLEOTIDE SEQUENCE [LARGE SCALE GENOMIC DNA]</scope>
    <source>
        <strain evidence="4 5">CCMP2467</strain>
    </source>
</reference>
<dbReference type="Pfam" id="PF02668">
    <property type="entry name" value="TauD"/>
    <property type="match status" value="1"/>
</dbReference>
<dbReference type="PANTHER" id="PTHR10696">
    <property type="entry name" value="GAMMA-BUTYROBETAINE HYDROXYLASE-RELATED"/>
    <property type="match status" value="1"/>
</dbReference>
<dbReference type="OrthoDB" id="412960at2759"/>
<evidence type="ECO:0000256" key="2">
    <source>
        <dbReference type="SAM" id="MobiDB-lite"/>
    </source>
</evidence>